<name>A0A1F6NBS1_9BACT</name>
<dbReference type="PANTHER" id="PTHR21666">
    <property type="entry name" value="PEPTIDASE-RELATED"/>
    <property type="match status" value="1"/>
</dbReference>
<evidence type="ECO:0000313" key="5">
    <source>
        <dbReference type="Proteomes" id="UP000178726"/>
    </source>
</evidence>
<comment type="caution">
    <text evidence="4">The sequence shown here is derived from an EMBL/GenBank/DDBJ whole genome shotgun (WGS) entry which is preliminary data.</text>
</comment>
<dbReference type="InterPro" id="IPR050570">
    <property type="entry name" value="Cell_wall_metabolism_enzyme"/>
</dbReference>
<gene>
    <name evidence="4" type="ORF">A3I29_02500</name>
</gene>
<dbReference type="GO" id="GO:0004222">
    <property type="term" value="F:metalloendopeptidase activity"/>
    <property type="evidence" value="ECO:0007669"/>
    <property type="project" value="TreeGrafter"/>
</dbReference>
<feature type="domain" description="M23ase beta-sheet core" evidence="3">
    <location>
        <begin position="296"/>
        <end position="399"/>
    </location>
</feature>
<keyword evidence="1" id="KW-0732">Signal</keyword>
<evidence type="ECO:0000256" key="1">
    <source>
        <dbReference type="ARBA" id="ARBA00022729"/>
    </source>
</evidence>
<feature type="coiled-coil region" evidence="2">
    <location>
        <begin position="176"/>
        <end position="252"/>
    </location>
</feature>
<dbReference type="CDD" id="cd12797">
    <property type="entry name" value="M23_peptidase"/>
    <property type="match status" value="1"/>
</dbReference>
<dbReference type="STRING" id="1798689.A3I29_02500"/>
<organism evidence="4 5">
    <name type="scientific">Candidatus Magasanikbacteria bacterium RIFCSPLOWO2_02_FULL_44_11</name>
    <dbReference type="NCBI Taxonomy" id="1798689"/>
    <lineage>
        <taxon>Bacteria</taxon>
        <taxon>Candidatus Magasanikiibacteriota</taxon>
    </lineage>
</organism>
<dbReference type="Gene3D" id="6.10.250.3150">
    <property type="match status" value="1"/>
</dbReference>
<dbReference type="Pfam" id="PF01551">
    <property type="entry name" value="Peptidase_M23"/>
    <property type="match status" value="1"/>
</dbReference>
<feature type="coiled-coil region" evidence="2">
    <location>
        <begin position="32"/>
        <end position="108"/>
    </location>
</feature>
<sequence>MKRAKLIVVAFIIFTIVGSGSFVSAEVSSDDVQVLNKEIAVRKEKIKILEESIAKYNREIANRKTEAASLGNQLKILDTQVDKFNADIELTKEKIVKTELEIQQLTLSIGDKNSAMGKQKKIVAQMIKQIHDADQKNYFEIMLTYENFADFYNELKQTEDVYIDLGRSVKTLRLAKEDLVSRKKQVEIKRKDLAELRGELENIRVNLNNQIGAKQNLLVQTKSSEAKYQVLLSSLKQQYQVTEGEVRAFEDRVRKKLQQQDKISDGGSVLMTWPVISRYISSYFHDIDYPYRNVFEHSGLDIRAAQGTPVRAVSSGYVARARTCTLASCYAYVLLIHTGSLSTLYGHMSEIIVINDQFVNKGDIIGYSGGRPGTVGAGPFVTGSHLHFEVRLNGIPVNPLGYITP</sequence>
<dbReference type="Proteomes" id="UP000178726">
    <property type="component" value="Unassembled WGS sequence"/>
</dbReference>
<evidence type="ECO:0000313" key="4">
    <source>
        <dbReference type="EMBL" id="OGH81248.1"/>
    </source>
</evidence>
<proteinExistence type="predicted"/>
<dbReference type="AlphaFoldDB" id="A0A1F6NBS1"/>
<dbReference type="InterPro" id="IPR016047">
    <property type="entry name" value="M23ase_b-sheet_dom"/>
</dbReference>
<dbReference type="Gene3D" id="2.70.70.10">
    <property type="entry name" value="Glucose Permease (Domain IIA)"/>
    <property type="match status" value="1"/>
</dbReference>
<dbReference type="InterPro" id="IPR011055">
    <property type="entry name" value="Dup_hybrid_motif"/>
</dbReference>
<dbReference type="PANTHER" id="PTHR21666:SF289">
    <property type="entry name" value="L-ALA--D-GLU ENDOPEPTIDASE"/>
    <property type="match status" value="1"/>
</dbReference>
<dbReference type="EMBL" id="MFQK01000007">
    <property type="protein sequence ID" value="OGH81248.1"/>
    <property type="molecule type" value="Genomic_DNA"/>
</dbReference>
<evidence type="ECO:0000256" key="2">
    <source>
        <dbReference type="SAM" id="Coils"/>
    </source>
</evidence>
<accession>A0A1F6NBS1</accession>
<reference evidence="4 5" key="1">
    <citation type="journal article" date="2016" name="Nat. Commun.">
        <title>Thousands of microbial genomes shed light on interconnected biogeochemical processes in an aquifer system.</title>
        <authorList>
            <person name="Anantharaman K."/>
            <person name="Brown C.T."/>
            <person name="Hug L.A."/>
            <person name="Sharon I."/>
            <person name="Castelle C.J."/>
            <person name="Probst A.J."/>
            <person name="Thomas B.C."/>
            <person name="Singh A."/>
            <person name="Wilkins M.J."/>
            <person name="Karaoz U."/>
            <person name="Brodie E.L."/>
            <person name="Williams K.H."/>
            <person name="Hubbard S.S."/>
            <person name="Banfield J.F."/>
        </authorList>
    </citation>
    <scope>NUCLEOTIDE SEQUENCE [LARGE SCALE GENOMIC DNA]</scope>
</reference>
<protein>
    <recommendedName>
        <fullName evidence="3">M23ase beta-sheet core domain-containing protein</fullName>
    </recommendedName>
</protein>
<dbReference type="SUPFAM" id="SSF51261">
    <property type="entry name" value="Duplicated hybrid motif"/>
    <property type="match status" value="1"/>
</dbReference>
<evidence type="ECO:0000259" key="3">
    <source>
        <dbReference type="Pfam" id="PF01551"/>
    </source>
</evidence>
<keyword evidence="2" id="KW-0175">Coiled coil</keyword>